<dbReference type="PANTHER" id="PTHR11717">
    <property type="entry name" value="LOW MOLECULAR WEIGHT PROTEIN TYROSINE PHOSPHATASE"/>
    <property type="match status" value="1"/>
</dbReference>
<dbReference type="PRINTS" id="PR00719">
    <property type="entry name" value="LMWPTPASE"/>
</dbReference>
<gene>
    <name evidence="6" type="ORF">M3P05_07570</name>
</gene>
<dbReference type="InterPro" id="IPR017867">
    <property type="entry name" value="Tyr_phospatase_low_mol_wt"/>
</dbReference>
<accession>A0ABT0PGA1</accession>
<dbReference type="SMART" id="SM00226">
    <property type="entry name" value="LMWPc"/>
    <property type="match status" value="1"/>
</dbReference>
<dbReference type="RefSeq" id="WP_249698888.1">
    <property type="nucleotide sequence ID" value="NZ_JAMFLX010000008.1"/>
</dbReference>
<protein>
    <recommendedName>
        <fullName evidence="2">protein-tyrosine-phosphatase</fullName>
        <ecNumber evidence="2">3.1.3.48</ecNumber>
    </recommendedName>
</protein>
<dbReference type="InterPro" id="IPR050438">
    <property type="entry name" value="LMW_PTPase"/>
</dbReference>
<comment type="caution">
    <text evidence="6">The sequence shown here is derived from an EMBL/GenBank/DDBJ whole genome shotgun (WGS) entry which is preliminary data.</text>
</comment>
<evidence type="ECO:0000256" key="3">
    <source>
        <dbReference type="ARBA" id="ARBA00022801"/>
    </source>
</evidence>
<evidence type="ECO:0000313" key="6">
    <source>
        <dbReference type="EMBL" id="MCL6269797.1"/>
    </source>
</evidence>
<dbReference type="Pfam" id="PF01451">
    <property type="entry name" value="LMWPc"/>
    <property type="match status" value="1"/>
</dbReference>
<evidence type="ECO:0000256" key="4">
    <source>
        <dbReference type="ARBA" id="ARBA00022912"/>
    </source>
</evidence>
<evidence type="ECO:0000259" key="5">
    <source>
        <dbReference type="SMART" id="SM00226"/>
    </source>
</evidence>
<reference evidence="6 7" key="1">
    <citation type="submission" date="2022-05" db="EMBL/GenBank/DDBJ databases">
        <authorList>
            <person name="Park J.-S."/>
        </authorList>
    </citation>
    <scope>NUCLEOTIDE SEQUENCE [LARGE SCALE GENOMIC DNA]</scope>
    <source>
        <strain evidence="6 7">2012CJ34-2</strain>
    </source>
</reference>
<feature type="domain" description="Phosphotyrosine protein phosphatase I" evidence="5">
    <location>
        <begin position="2"/>
        <end position="151"/>
    </location>
</feature>
<name>A0ABT0PGA1_9GAMM</name>
<dbReference type="Proteomes" id="UP001203338">
    <property type="component" value="Unassembled WGS sequence"/>
</dbReference>
<dbReference type="SUPFAM" id="SSF52788">
    <property type="entry name" value="Phosphotyrosine protein phosphatases I"/>
    <property type="match status" value="1"/>
</dbReference>
<dbReference type="EC" id="3.1.3.48" evidence="2"/>
<evidence type="ECO:0000313" key="7">
    <source>
        <dbReference type="Proteomes" id="UP001203338"/>
    </source>
</evidence>
<evidence type="ECO:0000256" key="2">
    <source>
        <dbReference type="ARBA" id="ARBA00013064"/>
    </source>
</evidence>
<keyword evidence="3" id="KW-0378">Hydrolase</keyword>
<dbReference type="CDD" id="cd16343">
    <property type="entry name" value="LMWPTP"/>
    <property type="match status" value="1"/>
</dbReference>
<keyword evidence="7" id="KW-1185">Reference proteome</keyword>
<evidence type="ECO:0000256" key="1">
    <source>
        <dbReference type="ARBA" id="ARBA00011063"/>
    </source>
</evidence>
<sequence length="157" mass="17269">MIKILLVCIGNICRSPTAHGVLQQKIIDAGLGDRVFIDSAGTAAWHIGKAPDKRSVAAAKKQGYDLSALRARQVNENDFDEFSLILAMDNSNYQDLLDYCPDHLKDKIKLFLPFGHVATEQEVPDPYYGGAEGFSYVISLVEQASDNLVARIQDGEL</sequence>
<proteinExistence type="inferred from homology"/>
<dbReference type="EMBL" id="JAMFLX010000008">
    <property type="protein sequence ID" value="MCL6269797.1"/>
    <property type="molecule type" value="Genomic_DNA"/>
</dbReference>
<dbReference type="Gene3D" id="3.40.50.2300">
    <property type="match status" value="1"/>
</dbReference>
<dbReference type="InterPro" id="IPR023485">
    <property type="entry name" value="Ptyr_pPase"/>
</dbReference>
<dbReference type="InterPro" id="IPR036196">
    <property type="entry name" value="Ptyr_pPase_sf"/>
</dbReference>
<organism evidence="6 7">
    <name type="scientific">Parendozoicomonas callyspongiae</name>
    <dbReference type="NCBI Taxonomy" id="2942213"/>
    <lineage>
        <taxon>Bacteria</taxon>
        <taxon>Pseudomonadati</taxon>
        <taxon>Pseudomonadota</taxon>
        <taxon>Gammaproteobacteria</taxon>
        <taxon>Oceanospirillales</taxon>
        <taxon>Endozoicomonadaceae</taxon>
        <taxon>Parendozoicomonas</taxon>
    </lineage>
</organism>
<comment type="similarity">
    <text evidence="1">Belongs to the low molecular weight phosphotyrosine protein phosphatase family.</text>
</comment>
<keyword evidence="4" id="KW-0904">Protein phosphatase</keyword>
<dbReference type="PANTHER" id="PTHR11717:SF7">
    <property type="entry name" value="LOW MOLECULAR WEIGHT PHOSPHOTYROSINE PROTEIN PHOSPHATASE"/>
    <property type="match status" value="1"/>
</dbReference>